<dbReference type="Pfam" id="PF09079">
    <property type="entry name" value="WHD_Cdc6"/>
    <property type="match status" value="1"/>
</dbReference>
<dbReference type="OrthoDB" id="1926878at2759"/>
<evidence type="ECO:0000256" key="5">
    <source>
        <dbReference type="ARBA" id="ARBA00023242"/>
    </source>
</evidence>
<dbReference type="InterPro" id="IPR054425">
    <property type="entry name" value="Cdc6_ORC1-like_ATPase_lid"/>
</dbReference>
<keyword evidence="5" id="KW-0539">Nucleus</keyword>
<dbReference type="InterPro" id="IPR049945">
    <property type="entry name" value="AAA_22"/>
</dbReference>
<keyword evidence="3 9" id="KW-0132">Cell division</keyword>
<dbReference type="SMART" id="SM01074">
    <property type="entry name" value="Cdc6_C"/>
    <property type="match status" value="1"/>
</dbReference>
<dbReference type="FunFam" id="3.40.50.300:FF:000547">
    <property type="entry name" value="Cell division control protein"/>
    <property type="match status" value="1"/>
</dbReference>
<evidence type="ECO:0000256" key="6">
    <source>
        <dbReference type="ARBA" id="ARBA00023306"/>
    </source>
</evidence>
<dbReference type="InterPro" id="IPR050311">
    <property type="entry name" value="ORC1/CDC6"/>
</dbReference>
<dbReference type="PIRSF" id="PIRSF001767">
    <property type="entry name" value="Cdc6"/>
    <property type="match status" value="1"/>
</dbReference>
<comment type="similarity">
    <text evidence="2">Belongs to the CDC6/cdc18 family.</text>
</comment>
<keyword evidence="6" id="KW-0131">Cell cycle</keyword>
<dbReference type="EMBL" id="HAAD01001561">
    <property type="protein sequence ID" value="CDG67793.1"/>
    <property type="molecule type" value="mRNA"/>
</dbReference>
<feature type="non-terminal residue" evidence="9">
    <location>
        <position position="1"/>
    </location>
</feature>
<dbReference type="SUPFAM" id="SSF46785">
    <property type="entry name" value="Winged helix' DNA-binding domain"/>
    <property type="match status" value="1"/>
</dbReference>
<dbReference type="PANTHER" id="PTHR10763">
    <property type="entry name" value="CELL DIVISION CONTROL PROTEIN 6-RELATED"/>
    <property type="match status" value="1"/>
</dbReference>
<gene>
    <name evidence="9" type="primary">CDC6</name>
</gene>
<dbReference type="Pfam" id="PF22606">
    <property type="entry name" value="Cdc6-ORC-like_ATPase_lid"/>
    <property type="match status" value="1"/>
</dbReference>
<dbReference type="CDD" id="cd08768">
    <property type="entry name" value="Cdc6_C"/>
    <property type="match status" value="1"/>
</dbReference>
<dbReference type="Gene3D" id="1.10.8.60">
    <property type="match status" value="1"/>
</dbReference>
<dbReference type="InterPro" id="IPR016314">
    <property type="entry name" value="Cdc6/18"/>
</dbReference>
<comment type="subcellular location">
    <subcellularLocation>
        <location evidence="1">Nucleus</location>
    </subcellularLocation>
</comment>
<dbReference type="GO" id="GO:0005634">
    <property type="term" value="C:nucleus"/>
    <property type="evidence" value="ECO:0007669"/>
    <property type="project" value="UniProtKB-SubCell"/>
</dbReference>
<evidence type="ECO:0000256" key="3">
    <source>
        <dbReference type="ARBA" id="ARBA00022618"/>
    </source>
</evidence>
<evidence type="ECO:0000256" key="2">
    <source>
        <dbReference type="ARBA" id="ARBA00006184"/>
    </source>
</evidence>
<evidence type="ECO:0000256" key="4">
    <source>
        <dbReference type="ARBA" id="ARBA00022705"/>
    </source>
</evidence>
<dbReference type="GO" id="GO:0016887">
    <property type="term" value="F:ATP hydrolysis activity"/>
    <property type="evidence" value="ECO:0007669"/>
    <property type="project" value="InterPro"/>
</dbReference>
<name>T2M680_HYDVU</name>
<evidence type="ECO:0000259" key="7">
    <source>
        <dbReference type="SMART" id="SM00382"/>
    </source>
</evidence>
<dbReference type="GO" id="GO:0033314">
    <property type="term" value="P:mitotic DNA replication checkpoint signaling"/>
    <property type="evidence" value="ECO:0007669"/>
    <property type="project" value="TreeGrafter"/>
</dbReference>
<dbReference type="InterPro" id="IPR003593">
    <property type="entry name" value="AAA+_ATPase"/>
</dbReference>
<dbReference type="InterPro" id="IPR036390">
    <property type="entry name" value="WH_DNA-bd_sf"/>
</dbReference>
<dbReference type="AlphaFoldDB" id="T2M680"/>
<evidence type="ECO:0000259" key="8">
    <source>
        <dbReference type="SMART" id="SM01074"/>
    </source>
</evidence>
<organism evidence="9">
    <name type="scientific">Hydra vulgaris</name>
    <name type="common">Hydra</name>
    <name type="synonym">Hydra attenuata</name>
    <dbReference type="NCBI Taxonomy" id="6087"/>
    <lineage>
        <taxon>Eukaryota</taxon>
        <taxon>Metazoa</taxon>
        <taxon>Cnidaria</taxon>
        <taxon>Hydrozoa</taxon>
        <taxon>Hydroidolina</taxon>
        <taxon>Anthoathecata</taxon>
        <taxon>Aplanulata</taxon>
        <taxon>Hydridae</taxon>
        <taxon>Hydra</taxon>
    </lineage>
</organism>
<dbReference type="Gene3D" id="1.10.10.10">
    <property type="entry name" value="Winged helix-like DNA-binding domain superfamily/Winged helix DNA-binding domain"/>
    <property type="match status" value="1"/>
</dbReference>
<proteinExistence type="evidence at transcript level"/>
<dbReference type="PANTHER" id="PTHR10763:SF26">
    <property type="entry name" value="CELL DIVISION CONTROL PROTEIN 6 HOMOLOG"/>
    <property type="match status" value="1"/>
</dbReference>
<dbReference type="InterPro" id="IPR036388">
    <property type="entry name" value="WH-like_DNA-bd_sf"/>
</dbReference>
<feature type="domain" description="Cdc6 C-terminal" evidence="8">
    <location>
        <begin position="300"/>
        <end position="382"/>
    </location>
</feature>
<evidence type="ECO:0000313" key="9">
    <source>
        <dbReference type="EMBL" id="CDG67793.1"/>
    </source>
</evidence>
<dbReference type="GO" id="GO:0051301">
    <property type="term" value="P:cell division"/>
    <property type="evidence" value="ECO:0007669"/>
    <property type="project" value="UniProtKB-KW"/>
</dbReference>
<dbReference type="Gene3D" id="3.40.50.300">
    <property type="entry name" value="P-loop containing nucleotide triphosphate hydrolases"/>
    <property type="match status" value="1"/>
</dbReference>
<dbReference type="SUPFAM" id="SSF52540">
    <property type="entry name" value="P-loop containing nucleoside triphosphate hydrolases"/>
    <property type="match status" value="1"/>
</dbReference>
<feature type="domain" description="AAA+ ATPase" evidence="7">
    <location>
        <begin position="47"/>
        <end position="186"/>
    </location>
</feature>
<dbReference type="SMART" id="SM00382">
    <property type="entry name" value="AAA"/>
    <property type="match status" value="1"/>
</dbReference>
<dbReference type="Pfam" id="PF13401">
    <property type="entry name" value="AAA_22"/>
    <property type="match status" value="1"/>
</dbReference>
<evidence type="ECO:0000256" key="1">
    <source>
        <dbReference type="ARBA" id="ARBA00004123"/>
    </source>
</evidence>
<keyword evidence="4" id="KW-0235">DNA replication</keyword>
<dbReference type="InterPro" id="IPR015163">
    <property type="entry name" value="Cdc6_C"/>
</dbReference>
<reference evidence="9" key="1">
    <citation type="journal article" date="2013" name="Genome Biol. Evol.">
        <title>Punctuated emergences of genetic and phenotypic innovations in eumetazoan, bilaterian, euteleostome, and hominidae ancestors.</title>
        <authorList>
            <person name="Wenger Y."/>
            <person name="Galliot B."/>
        </authorList>
    </citation>
    <scope>NUCLEOTIDE SEQUENCE</scope>
    <source>
        <tissue evidence="9">Whole animals</tissue>
    </source>
</reference>
<protein>
    <submittedName>
        <fullName evidence="9">Cell division control protein 6 homolog</fullName>
    </submittedName>
</protein>
<dbReference type="GO" id="GO:0006270">
    <property type="term" value="P:DNA replication initiation"/>
    <property type="evidence" value="ECO:0007669"/>
    <property type="project" value="InterPro"/>
</dbReference>
<sequence>MCICDLGNPYSSTRLLLHTSTPDRLLCREKELSFIEKFIKCTLLGTNPGSLYMSGAPGTGKTASLTKILEKLQVTENLCQIIFLNCMSIKVSQSIFVRLANELSTTCKYNSKNAFKYLENFFVGTGSKILLVLDEIDQLESNNPDVLYKLFELPFFPNFRLTLIGIANALDLTERILPRLQTKGSCLPALLQFTPYSMPQIVSIIQERLGKVGGDIIDPMAIQFCARKVSSMSGDIRKAFDILKRAIEIVELEIRKSPALGNKKVNISHVSAVCNQMFNSQLAVNNTYDGGLPLQQKLIICTLMASLKDNAIKEILISKLYECYCKVCKSRQINCLSEEEYNNACSLLDSQGILSLTASKTKDFRSLKVSLRLQENELEHALQDKTLMSSILACGIPK</sequence>
<accession>T2M680</accession>
<dbReference type="GO" id="GO:0003688">
    <property type="term" value="F:DNA replication origin binding"/>
    <property type="evidence" value="ECO:0007669"/>
    <property type="project" value="TreeGrafter"/>
</dbReference>
<dbReference type="InterPro" id="IPR027417">
    <property type="entry name" value="P-loop_NTPase"/>
</dbReference>